<dbReference type="AlphaFoldDB" id="A0A3E1K5F6"/>
<proteinExistence type="predicted"/>
<dbReference type="GO" id="GO:0008146">
    <property type="term" value="F:sulfotransferase activity"/>
    <property type="evidence" value="ECO:0007669"/>
    <property type="project" value="InterPro"/>
</dbReference>
<dbReference type="InterPro" id="IPR027417">
    <property type="entry name" value="P-loop_NTPase"/>
</dbReference>
<reference evidence="2 3" key="1">
    <citation type="submission" date="2018-08" db="EMBL/GenBank/DDBJ databases">
        <title>Wenzhouxiangella salilacus sp. nov., a novel bacterium isolated from a saline lake in Xinjiang Province, China.</title>
        <authorList>
            <person name="Han S."/>
        </authorList>
    </citation>
    <scope>NUCLEOTIDE SEQUENCE [LARGE SCALE GENOMIC DNA]</scope>
    <source>
        <strain evidence="2 3">XDB06</strain>
    </source>
</reference>
<keyword evidence="1 2" id="KW-0808">Transferase</keyword>
<dbReference type="Proteomes" id="UP000260351">
    <property type="component" value="Unassembled WGS sequence"/>
</dbReference>
<dbReference type="RefSeq" id="WP_116651800.1">
    <property type="nucleotide sequence ID" value="NZ_QUZK01000051.1"/>
</dbReference>
<dbReference type="PANTHER" id="PTHR10605">
    <property type="entry name" value="HEPARAN SULFATE SULFOTRANSFERASE"/>
    <property type="match status" value="1"/>
</dbReference>
<keyword evidence="3" id="KW-1185">Reference proteome</keyword>
<protein>
    <submittedName>
        <fullName evidence="2">Sulfotransferase</fullName>
    </submittedName>
</protein>
<sequence length="306" mass="35334">MLTEERRPNLFLVGAQKSGTTTLARMLDNHPEVFMSSPKEPGYLAFGERGYTGIDGYGRLANPASWVIDSEAEYLALYRAAPRSARWLGDASTWYLSEPGSVDRVKAFNPGARIMVILRNPAERAYSAWCHARRDSEESCANFADALDLERQRNNPSHLLRYREMGQYATQVRRYFEAFGRGRVLVLFYEELRDEPEVLWSRCCDFLGLDSRHPIPSSYRQNLSGMPRSSVIHRLKRSERLRAALKKVVPIELARRANRALDALNLRRFPPLPVEQRESLMREFESEVTELMRLTGRDLTHWLPDR</sequence>
<evidence type="ECO:0000313" key="3">
    <source>
        <dbReference type="Proteomes" id="UP000260351"/>
    </source>
</evidence>
<dbReference type="Gene3D" id="3.40.50.300">
    <property type="entry name" value="P-loop containing nucleotide triphosphate hydrolases"/>
    <property type="match status" value="1"/>
</dbReference>
<dbReference type="Pfam" id="PF13469">
    <property type="entry name" value="Sulfotransfer_3"/>
    <property type="match status" value="1"/>
</dbReference>
<dbReference type="InterPro" id="IPR037359">
    <property type="entry name" value="NST/OST"/>
</dbReference>
<dbReference type="EMBL" id="QUZK01000051">
    <property type="protein sequence ID" value="RFF29245.1"/>
    <property type="molecule type" value="Genomic_DNA"/>
</dbReference>
<dbReference type="OrthoDB" id="9075305at2"/>
<organism evidence="2 3">
    <name type="scientific">Wenzhouxiangella sediminis</name>
    <dbReference type="NCBI Taxonomy" id="1792836"/>
    <lineage>
        <taxon>Bacteria</taxon>
        <taxon>Pseudomonadati</taxon>
        <taxon>Pseudomonadota</taxon>
        <taxon>Gammaproteobacteria</taxon>
        <taxon>Chromatiales</taxon>
        <taxon>Wenzhouxiangellaceae</taxon>
        <taxon>Wenzhouxiangella</taxon>
    </lineage>
</organism>
<comment type="caution">
    <text evidence="2">The sequence shown here is derived from an EMBL/GenBank/DDBJ whole genome shotgun (WGS) entry which is preliminary data.</text>
</comment>
<gene>
    <name evidence="2" type="ORF">DZC52_14175</name>
</gene>
<dbReference type="SUPFAM" id="SSF52540">
    <property type="entry name" value="P-loop containing nucleoside triphosphate hydrolases"/>
    <property type="match status" value="1"/>
</dbReference>
<evidence type="ECO:0000313" key="2">
    <source>
        <dbReference type="EMBL" id="RFF29245.1"/>
    </source>
</evidence>
<name>A0A3E1K5F6_9GAMM</name>
<evidence type="ECO:0000256" key="1">
    <source>
        <dbReference type="ARBA" id="ARBA00022679"/>
    </source>
</evidence>
<dbReference type="PANTHER" id="PTHR10605:SF56">
    <property type="entry name" value="BIFUNCTIONAL HEPARAN SULFATE N-DEACETYLASE_N-SULFOTRANSFERASE"/>
    <property type="match status" value="1"/>
</dbReference>
<accession>A0A3E1K5F6</accession>